<protein>
    <submittedName>
        <fullName evidence="2">N-acetyltransferase</fullName>
    </submittedName>
</protein>
<dbReference type="PANTHER" id="PTHR31435">
    <property type="entry name" value="PROTEIN NATD1"/>
    <property type="match status" value="1"/>
</dbReference>
<feature type="domain" description="N-acetyltransferase" evidence="1">
    <location>
        <begin position="2"/>
        <end position="87"/>
    </location>
</feature>
<dbReference type="KEGG" id="caul:KCG34_04860"/>
<organism evidence="2 3">
    <name type="scientific">Phenylobacterium montanum</name>
    <dbReference type="NCBI Taxonomy" id="2823693"/>
    <lineage>
        <taxon>Bacteria</taxon>
        <taxon>Pseudomonadati</taxon>
        <taxon>Pseudomonadota</taxon>
        <taxon>Alphaproteobacteria</taxon>
        <taxon>Caulobacterales</taxon>
        <taxon>Caulobacteraceae</taxon>
        <taxon>Phenylobacterium</taxon>
    </lineage>
</organism>
<keyword evidence="3" id="KW-1185">Reference proteome</keyword>
<dbReference type="InterPro" id="IPR016181">
    <property type="entry name" value="Acyl_CoA_acyltransferase"/>
</dbReference>
<dbReference type="Proteomes" id="UP000676409">
    <property type="component" value="Chromosome"/>
</dbReference>
<dbReference type="Gene3D" id="3.40.630.30">
    <property type="match status" value="1"/>
</dbReference>
<dbReference type="EMBL" id="CP073078">
    <property type="protein sequence ID" value="QUD90671.1"/>
    <property type="molecule type" value="Genomic_DNA"/>
</dbReference>
<dbReference type="SUPFAM" id="SSF55729">
    <property type="entry name" value="Acyl-CoA N-acyltransferases (Nat)"/>
    <property type="match status" value="1"/>
</dbReference>
<dbReference type="CDD" id="cd04301">
    <property type="entry name" value="NAT_SF"/>
    <property type="match status" value="1"/>
</dbReference>
<dbReference type="AlphaFoldDB" id="A0A975G5Y9"/>
<dbReference type="Pfam" id="PF14542">
    <property type="entry name" value="Acetyltransf_CG"/>
    <property type="match status" value="1"/>
</dbReference>
<evidence type="ECO:0000313" key="3">
    <source>
        <dbReference type="Proteomes" id="UP000676409"/>
    </source>
</evidence>
<dbReference type="PANTHER" id="PTHR31435:SF10">
    <property type="entry name" value="BSR4717 PROTEIN"/>
    <property type="match status" value="1"/>
</dbReference>
<evidence type="ECO:0000313" key="2">
    <source>
        <dbReference type="EMBL" id="QUD90671.1"/>
    </source>
</evidence>
<sequence length="87" mass="9806">MTDNQGKSRFELAVDGQVAFADYWRDGDRLVIPHVETPQALRGHGVAARLMEGIVAHAREAGLKIVPVCTYAQAWMRRHREHEDILA</sequence>
<evidence type="ECO:0000259" key="1">
    <source>
        <dbReference type="PROSITE" id="PS51729"/>
    </source>
</evidence>
<reference evidence="2" key="1">
    <citation type="submission" date="2021-04" db="EMBL/GenBank/DDBJ databases">
        <title>The complete genome sequence of Caulobacter sp. S6.</title>
        <authorList>
            <person name="Tang Y."/>
            <person name="Ouyang W."/>
            <person name="Liu Q."/>
            <person name="Huang B."/>
            <person name="Guo Z."/>
            <person name="Lei P."/>
        </authorList>
    </citation>
    <scope>NUCLEOTIDE SEQUENCE</scope>
    <source>
        <strain evidence="2">S6</strain>
    </source>
</reference>
<dbReference type="PROSITE" id="PS51729">
    <property type="entry name" value="GNAT_YJDJ"/>
    <property type="match status" value="1"/>
</dbReference>
<dbReference type="InterPro" id="IPR031165">
    <property type="entry name" value="GNAT_YJDJ"/>
</dbReference>
<gene>
    <name evidence="2" type="ORF">KCG34_04860</name>
</gene>
<dbReference type="InterPro" id="IPR045057">
    <property type="entry name" value="Gcn5-rel_NAT"/>
</dbReference>
<accession>A0A975G5Y9</accession>
<proteinExistence type="predicted"/>
<name>A0A975G5Y9_9CAUL</name>